<gene>
    <name evidence="2" type="ORF">ACFQ0I_06895</name>
</gene>
<evidence type="ECO:0000256" key="1">
    <source>
        <dbReference type="SAM" id="Phobius"/>
    </source>
</evidence>
<dbReference type="EMBL" id="JBHTIB010000008">
    <property type="protein sequence ID" value="MFD0835479.1"/>
    <property type="molecule type" value="Genomic_DNA"/>
</dbReference>
<keyword evidence="3" id="KW-1185">Reference proteome</keyword>
<accession>A0ABW3BRT0</accession>
<comment type="caution">
    <text evidence="2">The sequence shown here is derived from an EMBL/GenBank/DDBJ whole genome shotgun (WGS) entry which is preliminary data.</text>
</comment>
<dbReference type="Proteomes" id="UP001597011">
    <property type="component" value="Unassembled WGS sequence"/>
</dbReference>
<keyword evidence="1" id="KW-0472">Membrane</keyword>
<feature type="transmembrane region" description="Helical" evidence="1">
    <location>
        <begin position="6"/>
        <end position="25"/>
    </location>
</feature>
<evidence type="ECO:0000313" key="3">
    <source>
        <dbReference type="Proteomes" id="UP001597011"/>
    </source>
</evidence>
<proteinExistence type="predicted"/>
<sequence>MKKGTLILGNFISFAIFATIILLAFTSCREEKAKTETVIIENRLKLLKLKKTKERHLKLMVMVLSFQLKTERKKQK</sequence>
<organism evidence="2 3">
    <name type="scientific">Mariniflexile aquimaris</name>
    <dbReference type="NCBI Taxonomy" id="881009"/>
    <lineage>
        <taxon>Bacteria</taxon>
        <taxon>Pseudomonadati</taxon>
        <taxon>Bacteroidota</taxon>
        <taxon>Flavobacteriia</taxon>
        <taxon>Flavobacteriales</taxon>
        <taxon>Flavobacteriaceae</taxon>
        <taxon>Mariniflexile</taxon>
    </lineage>
</organism>
<evidence type="ECO:0008006" key="4">
    <source>
        <dbReference type="Google" id="ProtNLM"/>
    </source>
</evidence>
<protein>
    <recommendedName>
        <fullName evidence="4">Lipoprotein</fullName>
    </recommendedName>
</protein>
<reference evidence="3" key="1">
    <citation type="journal article" date="2019" name="Int. J. Syst. Evol. Microbiol.">
        <title>The Global Catalogue of Microorganisms (GCM) 10K type strain sequencing project: providing services to taxonomists for standard genome sequencing and annotation.</title>
        <authorList>
            <consortium name="The Broad Institute Genomics Platform"/>
            <consortium name="The Broad Institute Genome Sequencing Center for Infectious Disease"/>
            <person name="Wu L."/>
            <person name="Ma J."/>
        </authorList>
    </citation>
    <scope>NUCLEOTIDE SEQUENCE [LARGE SCALE GENOMIC DNA]</scope>
    <source>
        <strain evidence="3">CCUG 60529</strain>
    </source>
</reference>
<dbReference type="RefSeq" id="WP_379940673.1">
    <property type="nucleotide sequence ID" value="NZ_JBHTIB010000008.1"/>
</dbReference>
<name>A0ABW3BRT0_9FLAO</name>
<keyword evidence="1" id="KW-0812">Transmembrane</keyword>
<keyword evidence="1" id="KW-1133">Transmembrane helix</keyword>
<evidence type="ECO:0000313" key="2">
    <source>
        <dbReference type="EMBL" id="MFD0835479.1"/>
    </source>
</evidence>
<dbReference type="PROSITE" id="PS51257">
    <property type="entry name" value="PROKAR_LIPOPROTEIN"/>
    <property type="match status" value="1"/>
</dbReference>